<dbReference type="EMBL" id="MGHU01000043">
    <property type="protein sequence ID" value="OGM76807.1"/>
    <property type="molecule type" value="Genomic_DNA"/>
</dbReference>
<name>A0A1F8CKE9_9BACT</name>
<proteinExistence type="predicted"/>
<evidence type="ECO:0008006" key="3">
    <source>
        <dbReference type="Google" id="ProtNLM"/>
    </source>
</evidence>
<dbReference type="AlphaFoldDB" id="A0A1F8CKE9"/>
<dbReference type="InterPro" id="IPR036388">
    <property type="entry name" value="WH-like_DNA-bd_sf"/>
</dbReference>
<evidence type="ECO:0000313" key="1">
    <source>
        <dbReference type="EMBL" id="OGM76807.1"/>
    </source>
</evidence>
<sequence>MASLSDLITSRVRVKVLELFFKNIGEKYHVRGVVREVDEEINAVRIELDRFEKAGILGKENRGNRVYYSIREDYEFFTDLVSLVAKTTGLGAEILQSKKKIGSLSFIMFSGRFARYLPKKNDDEVDILIIGDANMTVLSDIVRAEESRRGSEINYTVMTRQEYDFRKRRRDPFLQGILLGTRVVILGDDYSLIQ</sequence>
<protein>
    <recommendedName>
        <fullName evidence="3">HTH arsR-type domain-containing protein</fullName>
    </recommendedName>
</protein>
<evidence type="ECO:0000313" key="2">
    <source>
        <dbReference type="Proteomes" id="UP000179241"/>
    </source>
</evidence>
<accession>A0A1F8CKE9</accession>
<dbReference type="Gene3D" id="1.10.10.10">
    <property type="entry name" value="Winged helix-like DNA-binding domain superfamily/Winged helix DNA-binding domain"/>
    <property type="match status" value="1"/>
</dbReference>
<gene>
    <name evidence="1" type="ORF">A2188_01670</name>
</gene>
<organism evidence="1 2">
    <name type="scientific">Candidatus Woesebacteria bacterium RIFOXYA1_FULL_43_9</name>
    <dbReference type="NCBI Taxonomy" id="1802534"/>
    <lineage>
        <taxon>Bacteria</taxon>
        <taxon>Candidatus Woeseibacteriota</taxon>
    </lineage>
</organism>
<reference evidence="1 2" key="1">
    <citation type="journal article" date="2016" name="Nat. Commun.">
        <title>Thousands of microbial genomes shed light on interconnected biogeochemical processes in an aquifer system.</title>
        <authorList>
            <person name="Anantharaman K."/>
            <person name="Brown C.T."/>
            <person name="Hug L.A."/>
            <person name="Sharon I."/>
            <person name="Castelle C.J."/>
            <person name="Probst A.J."/>
            <person name="Thomas B.C."/>
            <person name="Singh A."/>
            <person name="Wilkins M.J."/>
            <person name="Karaoz U."/>
            <person name="Brodie E.L."/>
            <person name="Williams K.H."/>
            <person name="Hubbard S.S."/>
            <person name="Banfield J.F."/>
        </authorList>
    </citation>
    <scope>NUCLEOTIDE SEQUENCE [LARGE SCALE GENOMIC DNA]</scope>
</reference>
<comment type="caution">
    <text evidence="1">The sequence shown here is derived from an EMBL/GenBank/DDBJ whole genome shotgun (WGS) entry which is preliminary data.</text>
</comment>
<dbReference type="Proteomes" id="UP000179241">
    <property type="component" value="Unassembled WGS sequence"/>
</dbReference>